<dbReference type="PANTHER" id="PTHR46003:SF1">
    <property type="entry name" value="HOST CELL FACTOR"/>
    <property type="match status" value="1"/>
</dbReference>
<reference evidence="1" key="1">
    <citation type="submission" date="2022-03" db="EMBL/GenBank/DDBJ databases">
        <authorList>
            <person name="Lindestad O."/>
        </authorList>
    </citation>
    <scope>NUCLEOTIDE SEQUENCE</scope>
</reference>
<keyword evidence="2" id="KW-1185">Reference proteome</keyword>
<proteinExistence type="predicted"/>
<dbReference type="EMBL" id="CAKXAJ010013740">
    <property type="protein sequence ID" value="CAH2216028.1"/>
    <property type="molecule type" value="Genomic_DNA"/>
</dbReference>
<dbReference type="GO" id="GO:0006338">
    <property type="term" value="P:chromatin remodeling"/>
    <property type="evidence" value="ECO:0007669"/>
    <property type="project" value="TreeGrafter"/>
</dbReference>
<dbReference type="OrthoDB" id="9398076at2759"/>
<evidence type="ECO:0000313" key="2">
    <source>
        <dbReference type="Proteomes" id="UP000838756"/>
    </source>
</evidence>
<evidence type="ECO:0000313" key="1">
    <source>
        <dbReference type="EMBL" id="CAH2216028.1"/>
    </source>
</evidence>
<dbReference type="PANTHER" id="PTHR46003">
    <property type="entry name" value="HOST CELL FACTOR"/>
    <property type="match status" value="1"/>
</dbReference>
<dbReference type="InterPro" id="IPR043536">
    <property type="entry name" value="HCF1/2"/>
</dbReference>
<gene>
    <name evidence="1" type="primary">jg24539</name>
    <name evidence="1" type="ORF">PAEG_LOCUS4106</name>
</gene>
<dbReference type="GO" id="GO:0003713">
    <property type="term" value="F:transcription coactivator activity"/>
    <property type="evidence" value="ECO:0007669"/>
    <property type="project" value="TreeGrafter"/>
</dbReference>
<comment type="caution">
    <text evidence="1">The sequence shown here is derived from an EMBL/GenBank/DDBJ whole genome shotgun (WGS) entry which is preliminary data.</text>
</comment>
<sequence>MFIYLFIYVYGGWVPLVPDESKLATHEKEWQCTTTLASLNLETMTWDSIALDKFEECESRALRVTALWLFRLDCTSGRAGMATGKHGTIRFAARIYGILKECPHRLAELL</sequence>
<organism evidence="1 2">
    <name type="scientific">Pararge aegeria aegeria</name>
    <dbReference type="NCBI Taxonomy" id="348720"/>
    <lineage>
        <taxon>Eukaryota</taxon>
        <taxon>Metazoa</taxon>
        <taxon>Ecdysozoa</taxon>
        <taxon>Arthropoda</taxon>
        <taxon>Hexapoda</taxon>
        <taxon>Insecta</taxon>
        <taxon>Pterygota</taxon>
        <taxon>Neoptera</taxon>
        <taxon>Endopterygota</taxon>
        <taxon>Lepidoptera</taxon>
        <taxon>Glossata</taxon>
        <taxon>Ditrysia</taxon>
        <taxon>Papilionoidea</taxon>
        <taxon>Nymphalidae</taxon>
        <taxon>Satyrinae</taxon>
        <taxon>Satyrini</taxon>
        <taxon>Parargina</taxon>
        <taxon>Pararge</taxon>
    </lineage>
</organism>
<dbReference type="AlphaFoldDB" id="A0A8S4QNA4"/>
<dbReference type="GO" id="GO:0035097">
    <property type="term" value="C:histone methyltransferase complex"/>
    <property type="evidence" value="ECO:0007669"/>
    <property type="project" value="TreeGrafter"/>
</dbReference>
<dbReference type="Proteomes" id="UP000838756">
    <property type="component" value="Unassembled WGS sequence"/>
</dbReference>
<name>A0A8S4QNA4_9NEOP</name>
<accession>A0A8S4QNA4</accession>
<protein>
    <submittedName>
        <fullName evidence="1">Jg24539 protein</fullName>
    </submittedName>
</protein>